<feature type="non-terminal residue" evidence="2">
    <location>
        <position position="735"/>
    </location>
</feature>
<dbReference type="EMBL" id="RWIC01002107">
    <property type="protein sequence ID" value="TKC34068.1"/>
    <property type="molecule type" value="Genomic_DNA"/>
</dbReference>
<evidence type="ECO:0000313" key="3">
    <source>
        <dbReference type="Proteomes" id="UP000308365"/>
    </source>
</evidence>
<comment type="caution">
    <text evidence="2">The sequence shown here is derived from an EMBL/GenBank/DDBJ whole genome shotgun (WGS) entry which is preliminary data.</text>
</comment>
<accession>A0A4U1EDI2</accession>
<feature type="region of interest" description="Disordered" evidence="1">
    <location>
        <begin position="178"/>
        <end position="202"/>
    </location>
</feature>
<sequence length="735" mass="76953">LVGAVVPSPGRERRHPQPAPSEGADYGASRAFRGLPFTPPPPEEAPPGDAGPAPGGRVGYLKRGESFRHSSKSTVIFILPPPRLASGAGRAEGAAGAAALGTQTATAGARPRLALRRAAEGASPAGHSSREDSGGSDGSFSSPALLSCQQGGAAACRSEEGELLFKAALAEIRKGLAGGGRPERHKGRIYATAPPARPPRSVSGVGLGVGNSAGGRQHSSSTLLPGCSADATTEEVVELLFFRIPLMGRCEAVEAAIARRSGGRLSVAAWRRVAIEIKANHTNLTTILKVPERNRRNHAFPLGTRAVQKLARNRGHWARPPTCNLSRSWTVSFRVNLPDAGERRPLVLVLGRDAAAFCNRGSGASWTMRKGEIHYRWLDGLALGTPQGKGQEENLSSSQNRAVAAQGEQVMMKPIHLLFLLDPYGAKPLCAGAPRQLRLEAAGMGARPQRPQDRGRRRTEQVGGSAGAGRRCWVGGGPAAGEGPEPLPLTGAGTAQLGLGGAVSANGSVARAEPPRLPASGQPEGAAALRLARTRGCRRAWRVGAGESLASPVSDRAFLSETGTRAVCALLGEGLEPRGTLSSFELCEVFSNQSAKICPESSDTKSLSNPAREPTRRSLAILPLVATVLTARFSRPLSQLPMKTLNFSDRVTGARGSLLFHSASFVPVDRRTYTLLRGGLVIQPSGSWVPNVGSDLLKQAASKAVLVTGCDSGFGFSLAKHRHSKGFLVFAGYLM</sequence>
<evidence type="ECO:0000313" key="2">
    <source>
        <dbReference type="EMBL" id="TKC34068.1"/>
    </source>
</evidence>
<protein>
    <submittedName>
        <fullName evidence="2">Uncharacterized protein</fullName>
    </submittedName>
</protein>
<gene>
    <name evidence="2" type="ORF">EI555_012820</name>
</gene>
<organism evidence="2 3">
    <name type="scientific">Monodon monoceros</name>
    <name type="common">Narwhal</name>
    <name type="synonym">Ceratodon monodon</name>
    <dbReference type="NCBI Taxonomy" id="40151"/>
    <lineage>
        <taxon>Eukaryota</taxon>
        <taxon>Metazoa</taxon>
        <taxon>Chordata</taxon>
        <taxon>Craniata</taxon>
        <taxon>Vertebrata</taxon>
        <taxon>Euteleostomi</taxon>
        <taxon>Mammalia</taxon>
        <taxon>Eutheria</taxon>
        <taxon>Laurasiatheria</taxon>
        <taxon>Artiodactyla</taxon>
        <taxon>Whippomorpha</taxon>
        <taxon>Cetacea</taxon>
        <taxon>Odontoceti</taxon>
        <taxon>Monodontidae</taxon>
        <taxon>Monodon</taxon>
    </lineage>
</organism>
<feature type="region of interest" description="Disordered" evidence="1">
    <location>
        <begin position="1"/>
        <end position="65"/>
    </location>
</feature>
<name>A0A4U1EDI2_MONMO</name>
<dbReference type="Proteomes" id="UP000308365">
    <property type="component" value="Unassembled WGS sequence"/>
</dbReference>
<feature type="region of interest" description="Disordered" evidence="1">
    <location>
        <begin position="442"/>
        <end position="482"/>
    </location>
</feature>
<feature type="region of interest" description="Disordered" evidence="1">
    <location>
        <begin position="117"/>
        <end position="143"/>
    </location>
</feature>
<evidence type="ECO:0000256" key="1">
    <source>
        <dbReference type="SAM" id="MobiDB-lite"/>
    </source>
</evidence>
<proteinExistence type="predicted"/>
<dbReference type="AlphaFoldDB" id="A0A4U1EDI2"/>
<reference evidence="3" key="1">
    <citation type="journal article" date="2019" name="IScience">
        <title>Narwhal Genome Reveals Long-Term Low Genetic Diversity despite Current Large Abundance Size.</title>
        <authorList>
            <person name="Westbury M.V."/>
            <person name="Petersen B."/>
            <person name="Garde E."/>
            <person name="Heide-Jorgensen M.P."/>
            <person name="Lorenzen E.D."/>
        </authorList>
    </citation>
    <scope>NUCLEOTIDE SEQUENCE [LARGE SCALE GENOMIC DNA]</scope>
</reference>
<feature type="compositionally biased region" description="Basic and acidic residues" evidence="1">
    <location>
        <begin position="450"/>
        <end position="460"/>
    </location>
</feature>
<feature type="non-terminal residue" evidence="2">
    <location>
        <position position="1"/>
    </location>
</feature>